<feature type="region of interest" description="Disordered" evidence="2">
    <location>
        <begin position="206"/>
        <end position="238"/>
    </location>
</feature>
<name>A0AAD5C085_AMBAR</name>
<feature type="non-terminal residue" evidence="3">
    <location>
        <position position="559"/>
    </location>
</feature>
<evidence type="ECO:0000313" key="3">
    <source>
        <dbReference type="EMBL" id="KAI7732464.1"/>
    </source>
</evidence>
<comment type="caution">
    <text evidence="3">The sequence shown here is derived from an EMBL/GenBank/DDBJ whole genome shotgun (WGS) entry which is preliminary data.</text>
</comment>
<feature type="region of interest" description="Disordered" evidence="2">
    <location>
        <begin position="536"/>
        <end position="559"/>
    </location>
</feature>
<feature type="compositionally biased region" description="Low complexity" evidence="2">
    <location>
        <begin position="221"/>
        <end position="232"/>
    </location>
</feature>
<dbReference type="Proteomes" id="UP001206925">
    <property type="component" value="Unassembled WGS sequence"/>
</dbReference>
<dbReference type="PANTHER" id="PTHR35164">
    <property type="entry name" value="EXPRESSED PROTEIN"/>
    <property type="match status" value="1"/>
</dbReference>
<feature type="region of interest" description="Disordered" evidence="2">
    <location>
        <begin position="440"/>
        <end position="469"/>
    </location>
</feature>
<gene>
    <name evidence="3" type="ORF">M8C21_012520</name>
</gene>
<keyword evidence="1" id="KW-0175">Coiled coil</keyword>
<dbReference type="AlphaFoldDB" id="A0AAD5C085"/>
<accession>A0AAD5C085</accession>
<reference evidence="3" key="1">
    <citation type="submission" date="2022-06" db="EMBL/GenBank/DDBJ databases">
        <title>Uncovering the hologenomic basis of an extraordinary plant invasion.</title>
        <authorList>
            <person name="Bieker V.C."/>
            <person name="Martin M.D."/>
            <person name="Gilbert T."/>
            <person name="Hodgins K."/>
            <person name="Battlay P."/>
            <person name="Petersen B."/>
            <person name="Wilson J."/>
        </authorList>
    </citation>
    <scope>NUCLEOTIDE SEQUENCE</scope>
    <source>
        <strain evidence="3">AA19_3_7</strain>
        <tissue evidence="3">Leaf</tissue>
    </source>
</reference>
<evidence type="ECO:0000256" key="1">
    <source>
        <dbReference type="SAM" id="Coils"/>
    </source>
</evidence>
<keyword evidence="4" id="KW-1185">Reference proteome</keyword>
<organism evidence="3 4">
    <name type="scientific">Ambrosia artemisiifolia</name>
    <name type="common">Common ragweed</name>
    <dbReference type="NCBI Taxonomy" id="4212"/>
    <lineage>
        <taxon>Eukaryota</taxon>
        <taxon>Viridiplantae</taxon>
        <taxon>Streptophyta</taxon>
        <taxon>Embryophyta</taxon>
        <taxon>Tracheophyta</taxon>
        <taxon>Spermatophyta</taxon>
        <taxon>Magnoliopsida</taxon>
        <taxon>eudicotyledons</taxon>
        <taxon>Gunneridae</taxon>
        <taxon>Pentapetalae</taxon>
        <taxon>asterids</taxon>
        <taxon>campanulids</taxon>
        <taxon>Asterales</taxon>
        <taxon>Asteraceae</taxon>
        <taxon>Asteroideae</taxon>
        <taxon>Heliantheae alliance</taxon>
        <taxon>Heliantheae</taxon>
        <taxon>Ambrosia</taxon>
    </lineage>
</organism>
<feature type="coiled-coil region" evidence="1">
    <location>
        <begin position="43"/>
        <end position="114"/>
    </location>
</feature>
<feature type="region of interest" description="Disordered" evidence="2">
    <location>
        <begin position="491"/>
        <end position="517"/>
    </location>
</feature>
<dbReference type="EMBL" id="JAMZMK010010213">
    <property type="protein sequence ID" value="KAI7732464.1"/>
    <property type="molecule type" value="Genomic_DNA"/>
</dbReference>
<evidence type="ECO:0000313" key="4">
    <source>
        <dbReference type="Proteomes" id="UP001206925"/>
    </source>
</evidence>
<proteinExistence type="predicted"/>
<sequence length="559" mass="63594">SENKYKGAGAILGNENISYSIKQALVSVARNSISLSENRIVKAAMMEKQMRDLEEELKNMKARLDEVETERDRAVAEVREAKELANAGLSPQKAEQMFSELKSVQELLSNSKKEIKSRDEEIGELSKQLEYAKVFEAKLAERDASLEKFKKQVRDLEDEVERTKQSESHMLESLMLQTRQFEQTKMDLEESKLDVMTLQEKVNSLQNSGRNGFDRMGNLDSSSNAMESNNANEKLRLSEEQVANLKKEIERLHKELELQTQTSERLRVESEEHKADEDNASLKHENHQLNEALVAAENATRIAREEGFKLRDILKQALNESSVAKEAANIARAENSELKDLLAEKEESIHFLTKENERLRINEVAARENVKEAAKAEANKVYDEHTDVFNSPESMLYHLDGRTTPPQMFKYDYDEFKAFNKEDKDDNVAEIVVDDNPEKAEALKGSIFDTSTSPRSKPHTPESKGQQRKVATDFADLGGSGEFVEVEHSVHGGTTGGHHHHHHNHHTEDGDDKGSYMSGLYNRKRLFRRIGELIVRKNNNKKEGSMEQGKENAKEQGKE</sequence>
<protein>
    <submittedName>
        <fullName evidence="3">Uncharacterized protein</fullName>
    </submittedName>
</protein>
<feature type="non-terminal residue" evidence="3">
    <location>
        <position position="1"/>
    </location>
</feature>
<evidence type="ECO:0000256" key="2">
    <source>
        <dbReference type="SAM" id="MobiDB-lite"/>
    </source>
</evidence>
<dbReference type="PANTHER" id="PTHR35164:SF9">
    <property type="entry name" value="EXPRESSED PROTEIN"/>
    <property type="match status" value="1"/>
</dbReference>